<gene>
    <name evidence="1" type="ORF">BKA10_002589</name>
</gene>
<keyword evidence="2" id="KW-1185">Reference proteome</keyword>
<comment type="caution">
    <text evidence="1">The sequence shown here is derived from an EMBL/GenBank/DDBJ whole genome shotgun (WGS) entry which is preliminary data.</text>
</comment>
<reference evidence="1 2" key="1">
    <citation type="submission" date="2020-08" db="EMBL/GenBank/DDBJ databases">
        <title>Sequencing the genomes of 1000 actinobacteria strains.</title>
        <authorList>
            <person name="Klenk H.-P."/>
        </authorList>
    </citation>
    <scope>NUCLEOTIDE SEQUENCE [LARGE SCALE GENOMIC DNA]</scope>
    <source>
        <strain evidence="1 2">DSM 19600</strain>
    </source>
</reference>
<evidence type="ECO:0000313" key="2">
    <source>
        <dbReference type="Proteomes" id="UP000549113"/>
    </source>
</evidence>
<evidence type="ECO:0000313" key="1">
    <source>
        <dbReference type="EMBL" id="MBB4140795.1"/>
    </source>
</evidence>
<dbReference type="EMBL" id="JACIFH010000001">
    <property type="protein sequence ID" value="MBB4140795.1"/>
    <property type="molecule type" value="Genomic_DNA"/>
</dbReference>
<name>A0AA40SQY0_9MICO</name>
<accession>A0AA40SQY0</accession>
<dbReference type="Proteomes" id="UP000549113">
    <property type="component" value="Unassembled WGS sequence"/>
</dbReference>
<proteinExistence type="predicted"/>
<protein>
    <submittedName>
        <fullName evidence="1">Uncharacterized protein</fullName>
    </submittedName>
</protein>
<organism evidence="1 2">
    <name type="scientific">Microbacterium invictum</name>
    <dbReference type="NCBI Taxonomy" id="515415"/>
    <lineage>
        <taxon>Bacteria</taxon>
        <taxon>Bacillati</taxon>
        <taxon>Actinomycetota</taxon>
        <taxon>Actinomycetes</taxon>
        <taxon>Micrococcales</taxon>
        <taxon>Microbacteriaceae</taxon>
        <taxon>Microbacterium</taxon>
    </lineage>
</organism>
<dbReference type="AlphaFoldDB" id="A0AA40SQY0"/>
<sequence>MLENGNDPGATTVWFEHLTERDYVRVSEVAGAVARRE</sequence>